<dbReference type="EMBL" id="JTDE01000068">
    <property type="protein sequence ID" value="KAF7262422.1"/>
    <property type="molecule type" value="Genomic_DNA"/>
</dbReference>
<sequence>MKPPCSHRCEISGRQQIRHTVQEQVHSSACVRISTPLCEFNNMKLVRIRPLPLVGNLYKYTNKIGRNLLHCFVFNRWEYHIHRYMIDFLLVNKNRDIQQIV</sequence>
<keyword evidence="2" id="KW-1185">Reference proteome</keyword>
<evidence type="ECO:0000313" key="2">
    <source>
        <dbReference type="Proteomes" id="UP000822476"/>
    </source>
</evidence>
<organism evidence="1 2">
    <name type="scientific">Paragonimus skrjabini miyazakii</name>
    <dbReference type="NCBI Taxonomy" id="59628"/>
    <lineage>
        <taxon>Eukaryota</taxon>
        <taxon>Metazoa</taxon>
        <taxon>Spiralia</taxon>
        <taxon>Lophotrochozoa</taxon>
        <taxon>Platyhelminthes</taxon>
        <taxon>Trematoda</taxon>
        <taxon>Digenea</taxon>
        <taxon>Plagiorchiida</taxon>
        <taxon>Troglotremata</taxon>
        <taxon>Troglotrematidae</taxon>
        <taxon>Paragonimus</taxon>
    </lineage>
</organism>
<evidence type="ECO:0000313" key="1">
    <source>
        <dbReference type="EMBL" id="KAF7262422.1"/>
    </source>
</evidence>
<comment type="caution">
    <text evidence="1">The sequence shown here is derived from an EMBL/GenBank/DDBJ whole genome shotgun (WGS) entry which is preliminary data.</text>
</comment>
<proteinExistence type="predicted"/>
<dbReference type="AlphaFoldDB" id="A0A8S9Z688"/>
<gene>
    <name evidence="1" type="ORF">EG68_00565</name>
</gene>
<reference evidence="1" key="1">
    <citation type="submission" date="2019-07" db="EMBL/GenBank/DDBJ databases">
        <title>Annotation for the trematode Paragonimus miyazaki's.</title>
        <authorList>
            <person name="Choi Y.-J."/>
        </authorList>
    </citation>
    <scope>NUCLEOTIDE SEQUENCE</scope>
    <source>
        <strain evidence="1">Japan</strain>
    </source>
</reference>
<accession>A0A8S9Z688</accession>
<name>A0A8S9Z688_9TREM</name>
<dbReference type="Proteomes" id="UP000822476">
    <property type="component" value="Unassembled WGS sequence"/>
</dbReference>
<protein>
    <submittedName>
        <fullName evidence="1">Uncharacterized protein</fullName>
    </submittedName>
</protein>